<dbReference type="InterPro" id="IPR044851">
    <property type="entry name" value="Wax_synthase"/>
</dbReference>
<evidence type="ECO:0000313" key="10">
    <source>
        <dbReference type="EMBL" id="KNZ45635.1"/>
    </source>
</evidence>
<feature type="transmembrane region" description="Helical" evidence="8">
    <location>
        <begin position="392"/>
        <end position="409"/>
    </location>
</feature>
<comment type="pathway">
    <text evidence="2">Secondary metabolite biosynthesis.</text>
</comment>
<dbReference type="GO" id="GO:0008374">
    <property type="term" value="F:O-acyltransferase activity"/>
    <property type="evidence" value="ECO:0007669"/>
    <property type="project" value="InterPro"/>
</dbReference>
<feature type="transmembrane region" description="Helical" evidence="8">
    <location>
        <begin position="201"/>
        <end position="219"/>
    </location>
</feature>
<dbReference type="Proteomes" id="UP000037035">
    <property type="component" value="Unassembled WGS sequence"/>
</dbReference>
<protein>
    <recommendedName>
        <fullName evidence="9">Wax synthase domain-containing protein</fullName>
    </recommendedName>
</protein>
<evidence type="ECO:0000256" key="1">
    <source>
        <dbReference type="ARBA" id="ARBA00004141"/>
    </source>
</evidence>
<keyword evidence="4" id="KW-0808">Transferase</keyword>
<dbReference type="OrthoDB" id="1077582at2759"/>
<dbReference type="Pfam" id="PF13813">
    <property type="entry name" value="MBOAT_2"/>
    <property type="match status" value="1"/>
</dbReference>
<organism evidence="10 11">
    <name type="scientific">Puccinia sorghi</name>
    <dbReference type="NCBI Taxonomy" id="27349"/>
    <lineage>
        <taxon>Eukaryota</taxon>
        <taxon>Fungi</taxon>
        <taxon>Dikarya</taxon>
        <taxon>Basidiomycota</taxon>
        <taxon>Pucciniomycotina</taxon>
        <taxon>Pucciniomycetes</taxon>
        <taxon>Pucciniales</taxon>
        <taxon>Pucciniaceae</taxon>
        <taxon>Puccinia</taxon>
    </lineage>
</organism>
<dbReference type="PANTHER" id="PTHR31595">
    <property type="entry name" value="LONG-CHAIN-ALCOHOL O-FATTY-ACYLTRANSFERASE 3-RELATED"/>
    <property type="match status" value="1"/>
</dbReference>
<evidence type="ECO:0000256" key="3">
    <source>
        <dbReference type="ARBA" id="ARBA00007282"/>
    </source>
</evidence>
<keyword evidence="5 8" id="KW-0812">Transmembrane</keyword>
<dbReference type="AlphaFoldDB" id="A0A0L6UCT0"/>
<evidence type="ECO:0000256" key="8">
    <source>
        <dbReference type="SAM" id="Phobius"/>
    </source>
</evidence>
<dbReference type="GO" id="GO:0016020">
    <property type="term" value="C:membrane"/>
    <property type="evidence" value="ECO:0007669"/>
    <property type="project" value="UniProtKB-SubCell"/>
</dbReference>
<comment type="caution">
    <text evidence="10">The sequence shown here is derived from an EMBL/GenBank/DDBJ whole genome shotgun (WGS) entry which is preliminary data.</text>
</comment>
<feature type="transmembrane region" description="Helical" evidence="8">
    <location>
        <begin position="256"/>
        <end position="278"/>
    </location>
</feature>
<dbReference type="EMBL" id="LAVV01013449">
    <property type="protein sequence ID" value="KNZ45635.1"/>
    <property type="molecule type" value="Genomic_DNA"/>
</dbReference>
<comment type="subcellular location">
    <subcellularLocation>
        <location evidence="1">Membrane</location>
        <topology evidence="1">Multi-pass membrane protein</topology>
    </subcellularLocation>
</comment>
<dbReference type="InterPro" id="IPR032805">
    <property type="entry name" value="Wax_synthase_dom"/>
</dbReference>
<keyword evidence="11" id="KW-1185">Reference proteome</keyword>
<proteinExistence type="inferred from homology"/>
<feature type="domain" description="Wax synthase" evidence="9">
    <location>
        <begin position="300"/>
        <end position="395"/>
    </location>
</feature>
<evidence type="ECO:0000256" key="7">
    <source>
        <dbReference type="ARBA" id="ARBA00023136"/>
    </source>
</evidence>
<evidence type="ECO:0000256" key="6">
    <source>
        <dbReference type="ARBA" id="ARBA00022989"/>
    </source>
</evidence>
<dbReference type="STRING" id="27349.A0A0L6UCT0"/>
<keyword evidence="7 8" id="KW-0472">Membrane</keyword>
<feature type="transmembrane region" description="Helical" evidence="8">
    <location>
        <begin position="231"/>
        <end position="250"/>
    </location>
</feature>
<feature type="transmembrane region" description="Helical" evidence="8">
    <location>
        <begin position="421"/>
        <end position="439"/>
    </location>
</feature>
<evidence type="ECO:0000256" key="5">
    <source>
        <dbReference type="ARBA" id="ARBA00022692"/>
    </source>
</evidence>
<evidence type="ECO:0000313" key="11">
    <source>
        <dbReference type="Proteomes" id="UP000037035"/>
    </source>
</evidence>
<evidence type="ECO:0000256" key="4">
    <source>
        <dbReference type="ARBA" id="ARBA00022679"/>
    </source>
</evidence>
<comment type="similarity">
    <text evidence="3">Belongs to the wax synthase family.</text>
</comment>
<accession>A0A0L6UCT0</accession>
<name>A0A0L6UCT0_9BASI</name>
<dbReference type="PANTHER" id="PTHR31595:SF57">
    <property type="entry name" value="OS04G0481900 PROTEIN"/>
    <property type="match status" value="1"/>
</dbReference>
<dbReference type="VEuPathDB" id="FungiDB:VP01_795g2"/>
<gene>
    <name evidence="10" type="ORF">VP01_795g2</name>
</gene>
<reference evidence="10 11" key="1">
    <citation type="submission" date="2015-08" db="EMBL/GenBank/DDBJ databases">
        <title>Next Generation Sequencing and Analysis of the Genome of Puccinia sorghi L Schw, the Causal Agent of Maize Common Rust.</title>
        <authorList>
            <person name="Rochi L."/>
            <person name="Burguener G."/>
            <person name="Darino M."/>
            <person name="Turjanski A."/>
            <person name="Kreff E."/>
            <person name="Dieguez M.J."/>
            <person name="Sacco F."/>
        </authorList>
    </citation>
    <scope>NUCLEOTIDE SEQUENCE [LARGE SCALE GENOMIC DNA]</scope>
    <source>
        <strain evidence="10 11">RO10H11247</strain>
    </source>
</reference>
<sequence length="481" mass="54456">MNKANEICITFNNSNNLTTSWLAGNETASWNWDRIPTEAATGKSTTLICEMVFFTGLMAIQCVLLHPKFHGSLTARLMRLSLGPVIIGWWLCYPFRVPLKPFQDRTVLPGFFAAIMISKSCEWSFAKGPYYLRSLKFVKGVPMWEKEPAPLKLAPEDSESNWRDLSLWTLMQFFAQRGFRWSWGPAGRGNERTFLQMVVELVRLQLMLLPCLAFVIYSQDWKTMDIDSRKPLLALGVPSFVGLGLIASGMHSLSTMFVISTSLEIVGIISVLPTYYLYPLSLRMGLSPKISELLNPAGFPPQFGPILEFSSLAHFWGKTWHQKLRRPFVFCGGKPAISLARRFGASESVQKACGVIGVFAVSGLIHEFPMYAFQREPHPYPRKLFKSFPRSFLFFFLQSFGLLLEPMIIPYIPKRLGGGKLWTAMFLFLTAPLFTLDISQPGGMFSQYRIPQHWTWVDFLLPPALAAQIPPKPSINLKLCP</sequence>
<evidence type="ECO:0000256" key="2">
    <source>
        <dbReference type="ARBA" id="ARBA00005179"/>
    </source>
</evidence>
<keyword evidence="6 8" id="KW-1133">Transmembrane helix</keyword>
<evidence type="ECO:0000259" key="9">
    <source>
        <dbReference type="Pfam" id="PF13813"/>
    </source>
</evidence>
<dbReference type="GO" id="GO:0006629">
    <property type="term" value="P:lipid metabolic process"/>
    <property type="evidence" value="ECO:0007669"/>
    <property type="project" value="InterPro"/>
</dbReference>